<dbReference type="Gramene" id="GBG62908">
    <property type="protein sequence ID" value="GBG62908"/>
    <property type="gene ID" value="CBR_g34280"/>
</dbReference>
<comment type="caution">
    <text evidence="2">The sequence shown here is derived from an EMBL/GenBank/DDBJ whole genome shotgun (WGS) entry which is preliminary data.</text>
</comment>
<reference evidence="2 3" key="1">
    <citation type="journal article" date="2018" name="Cell">
        <title>The Chara Genome: Secondary Complexity and Implications for Plant Terrestrialization.</title>
        <authorList>
            <person name="Nishiyama T."/>
            <person name="Sakayama H."/>
            <person name="Vries J.D."/>
            <person name="Buschmann H."/>
            <person name="Saint-Marcoux D."/>
            <person name="Ullrich K.K."/>
            <person name="Haas F.B."/>
            <person name="Vanderstraeten L."/>
            <person name="Becker D."/>
            <person name="Lang D."/>
            <person name="Vosolsobe S."/>
            <person name="Rombauts S."/>
            <person name="Wilhelmsson P.K.I."/>
            <person name="Janitza P."/>
            <person name="Kern R."/>
            <person name="Heyl A."/>
            <person name="Rumpler F."/>
            <person name="Villalobos L.I.A.C."/>
            <person name="Clay J.M."/>
            <person name="Skokan R."/>
            <person name="Toyoda A."/>
            <person name="Suzuki Y."/>
            <person name="Kagoshima H."/>
            <person name="Schijlen E."/>
            <person name="Tajeshwar N."/>
            <person name="Catarino B."/>
            <person name="Hetherington A.J."/>
            <person name="Saltykova A."/>
            <person name="Bonnot C."/>
            <person name="Breuninger H."/>
            <person name="Symeonidi A."/>
            <person name="Radhakrishnan G.V."/>
            <person name="Van Nieuwerburgh F."/>
            <person name="Deforce D."/>
            <person name="Chang C."/>
            <person name="Karol K.G."/>
            <person name="Hedrich R."/>
            <person name="Ulvskov P."/>
            <person name="Glockner G."/>
            <person name="Delwiche C.F."/>
            <person name="Petrasek J."/>
            <person name="Van de Peer Y."/>
            <person name="Friml J."/>
            <person name="Beilby M."/>
            <person name="Dolan L."/>
            <person name="Kohara Y."/>
            <person name="Sugano S."/>
            <person name="Fujiyama A."/>
            <person name="Delaux P.-M."/>
            <person name="Quint M."/>
            <person name="TheiBen G."/>
            <person name="Hagemann M."/>
            <person name="Harholt J."/>
            <person name="Dunand C."/>
            <person name="Zachgo S."/>
            <person name="Langdale J."/>
            <person name="Maumus F."/>
            <person name="Straeten D.V.D."/>
            <person name="Gould S.B."/>
            <person name="Rensing S.A."/>
        </authorList>
    </citation>
    <scope>NUCLEOTIDE SEQUENCE [LARGE SCALE GENOMIC DNA]</scope>
    <source>
        <strain evidence="2 3">S276</strain>
    </source>
</reference>
<protein>
    <submittedName>
        <fullName evidence="2">Uncharacterized protein</fullName>
    </submittedName>
</protein>
<sequence length="1867" mass="198653">MDDEGGNLQWAVYVTTNLMTKFVITVRPSLTVKELQERATESHKWLNPNLAHLHVACFKTEVNGTLYRVPVMYTLGEIGEPNIKLWAFLAPNAPSLPFPLPRHQDNHAPNVGSIPTLRRDSRSPEQGSSLSPTRQGSSARREEQEGSASLEDAERVEAAARQRRLENDLGLSLWNEAVGDGSRHVPERPKQHSDAGDLSIVDRAAERVAADHRRPPYAAGPGAPDHCAPEGASDGREDGGATDPTQGSLSEQVMKGGGEEGKRETDQGEVDRSAKKKRKKGADSLEAKGSKKKKRIEEASGGKEVSDMHAGESIQDKAKAEENIKTADRKEEEEQQGLLQGGVLKSSGKAEEKVGRKEGNKHGGASSQGEAKTEKNVKIAEGEKDCLQGGGEDDESVAKKKKKKKKKQKQNEDDSAGPASDGNPDKCREDDQSKAQPAIDKMAGNAYDDVPGKRLGGGGVAGPACSDEDRDLVGNVRVQKMKQKKKKKSLDEVKVADDNARIEELEEGLDGNGAVKDTERRGEGKNEEKEEVKDGKIKKQRGKKERYMSMGETEQKGGKDQEGSELKDGEGDGLRLVSPENEVERESKKRGKKKKKRTEQNRGDDQDGKCEDGEGKALHSGLSENDVEGKSKKREKKKKRAEGKKTGGKGQGEEGQEDEGGRYDKGAEEVDLMSEDDIASDEAGVAEGHEKPREADVDGHKEAAAGTATDRRKKGEERVGKSGGSKRKTAGEDQEDQGEDGWRTVKLRMESSCAGAEEAKDEAKKKEKRKKRSKGEEVDRKRAREEYRVDEGGSGNQVEELDLRSGEEDAVAGVAEEGGKRPRKEGKKKDKDKEQKGGGVETTPSSNRVKGSASAKVEEDEGRKGKLRQEKQGDEGEDDEQGNEGVLSGADEAKANRKKKKKKHMKEKEADREGKEEEEEAWEGERGGHDKGEEAVDLRSGDEGTHGGGDEQGQKKSRKSGNKKDKEGGETTPKEKEKGPGCGKGEERVDGMLGDEGADNGVVEQGHKRSGKSGKKKDKEGAETTPKDKERGPKHQKGEERMGAKSGDEGADDGVVEQGHKRSGKKKHKEGTQTTPYDNGSEKVTEGSGSREKLAPDQKGHNGPPSVLGVEQSEGERKEVKRKKHKKGKETDGRGEGQDEEGKEVDLMSGDNETENGGGKEGRKRGSKVDKEAAASTSGNKGKGGEMAEVGARCETNRGKGEREGRGEEVGAHKWALEGGKEGSEGIVTKEKSGPSKGGTDGPVVKIMRVSNGLSDKDLASLKWVKGGSSRTHMETLKPEKGDAEKAGTPEKSRVTGSMIAESAVHFQEVDAKDRGGGRGQMEASSRGSEERGGGATRSGSTAGVAGAEIMRRKIGKMGPETLERGQGSMMAGSVSMENGVGNAMEDVMGSELTGKKPSEVTHGSPAKRKHVKAEQVDGASQAVRETNKTGGEGREQVVAKGTTGKGGVCSTNSDSNSCRSSSESDEEALGGKKFPLLKDGQHLTSPATAQCVTKNKPEKETGTEKGCGRSGNSSSSRSGSEDSDLDQKGRRGKVAPPVPTRASPLAPSQHATQGIREHEMKMGKSGAEGGALASEDRGEPTMKEGRQRQETRDRQHALHQHMGGIESSGKKEGVGRENSESGTEDRSELESGSGSGSGSDDGGVSVKLSTADQSPDGQKQGGAFSGKMTKSVATIVRTIANEGGGKEEVAPSANAEFGGGEADKLLHKGELEKTVQREPLHAKRQKKQEAPPNPRAAQQETSSSASSSDSDSDTSTSSSSSTSSSDSASSDASGAEMLPSVQALLGGPKSVTQAKMRTITGASPATAKAKSKVAVTPAGRSAIHDPVGTTPARSTRVQELLRCRMVIVRRAVGKPSVSAEGRRGGG</sequence>
<feature type="region of interest" description="Disordered" evidence="1">
    <location>
        <begin position="100"/>
        <end position="155"/>
    </location>
</feature>
<feature type="compositionally biased region" description="Basic and acidic residues" evidence="1">
    <location>
        <begin position="181"/>
        <end position="195"/>
    </location>
</feature>
<feature type="compositionally biased region" description="Basic and acidic residues" evidence="1">
    <location>
        <begin position="598"/>
        <end position="617"/>
    </location>
</feature>
<feature type="compositionally biased region" description="Low complexity" evidence="1">
    <location>
        <begin position="336"/>
        <end position="347"/>
    </location>
</feature>
<feature type="compositionally biased region" description="Basic and acidic residues" evidence="1">
    <location>
        <begin position="774"/>
        <end position="791"/>
    </location>
</feature>
<feature type="compositionally biased region" description="Acidic residues" evidence="1">
    <location>
        <begin position="669"/>
        <end position="680"/>
    </location>
</feature>
<keyword evidence="3" id="KW-1185">Reference proteome</keyword>
<proteinExistence type="predicted"/>
<feature type="compositionally biased region" description="Basic residues" evidence="1">
    <location>
        <begin position="896"/>
        <end position="905"/>
    </location>
</feature>
<evidence type="ECO:0000313" key="2">
    <source>
        <dbReference type="EMBL" id="GBG62908.1"/>
    </source>
</evidence>
<name>A0A388JYP4_CHABU</name>
<feature type="compositionally biased region" description="Basic residues" evidence="1">
    <location>
        <begin position="479"/>
        <end position="488"/>
    </location>
</feature>
<feature type="compositionally biased region" description="Basic residues" evidence="1">
    <location>
        <begin position="588"/>
        <end position="597"/>
    </location>
</feature>
<feature type="compositionally biased region" description="Basic and acidic residues" evidence="1">
    <location>
        <begin position="371"/>
        <end position="386"/>
    </location>
</feature>
<dbReference type="STRING" id="69332.A0A388JYP4"/>
<feature type="compositionally biased region" description="Basic and acidic residues" evidence="1">
    <location>
        <begin position="1195"/>
        <end position="1234"/>
    </location>
</feature>
<evidence type="ECO:0000256" key="1">
    <source>
        <dbReference type="SAM" id="MobiDB-lite"/>
    </source>
</evidence>
<feature type="compositionally biased region" description="Low complexity" evidence="1">
    <location>
        <begin position="1803"/>
        <end position="1819"/>
    </location>
</feature>
<accession>A0A388JYP4</accession>
<feature type="compositionally biased region" description="Low complexity" evidence="1">
    <location>
        <begin position="1742"/>
        <end position="1774"/>
    </location>
</feature>
<dbReference type="EMBL" id="BFEA01000033">
    <property type="protein sequence ID" value="GBG62908.1"/>
    <property type="molecule type" value="Genomic_DNA"/>
</dbReference>
<feature type="compositionally biased region" description="Basic and acidic residues" evidence="1">
    <location>
        <begin position="1272"/>
        <end position="1294"/>
    </location>
</feature>
<feature type="compositionally biased region" description="Polar residues" evidence="1">
    <location>
        <begin position="1648"/>
        <end position="1658"/>
    </location>
</feature>
<dbReference type="OMA" id="GIREHEM"/>
<feature type="compositionally biased region" description="Basic and acidic residues" evidence="1">
    <location>
        <begin position="1702"/>
        <end position="1722"/>
    </location>
</feature>
<feature type="region of interest" description="Disordered" evidence="1">
    <location>
        <begin position="207"/>
        <end position="1244"/>
    </location>
</feature>
<feature type="compositionally biased region" description="Basic and acidic residues" evidence="1">
    <location>
        <begin position="687"/>
        <end position="720"/>
    </location>
</feature>
<gene>
    <name evidence="2" type="ORF">CBR_g34280</name>
</gene>
<feature type="compositionally biased region" description="Basic residues" evidence="1">
    <location>
        <begin position="631"/>
        <end position="642"/>
    </location>
</feature>
<feature type="region of interest" description="Disordered" evidence="1">
    <location>
        <begin position="1803"/>
        <end position="1834"/>
    </location>
</feature>
<feature type="compositionally biased region" description="Basic and acidic residues" evidence="1">
    <location>
        <begin position="553"/>
        <end position="573"/>
    </location>
</feature>
<organism evidence="2 3">
    <name type="scientific">Chara braunii</name>
    <name type="common">Braun's stonewort</name>
    <dbReference type="NCBI Taxonomy" id="69332"/>
    <lineage>
        <taxon>Eukaryota</taxon>
        <taxon>Viridiplantae</taxon>
        <taxon>Streptophyta</taxon>
        <taxon>Charophyceae</taxon>
        <taxon>Charales</taxon>
        <taxon>Characeae</taxon>
        <taxon>Chara</taxon>
    </lineage>
</organism>
<feature type="compositionally biased region" description="Low complexity" evidence="1">
    <location>
        <begin position="1338"/>
        <end position="1348"/>
    </location>
</feature>
<feature type="compositionally biased region" description="Polar residues" evidence="1">
    <location>
        <begin position="124"/>
        <end position="138"/>
    </location>
</feature>
<feature type="compositionally biased region" description="Basic and acidic residues" evidence="1">
    <location>
        <begin position="906"/>
        <end position="915"/>
    </location>
</feature>
<feature type="compositionally biased region" description="Basic and acidic residues" evidence="1">
    <location>
        <begin position="1575"/>
        <end position="1597"/>
    </location>
</feature>
<feature type="compositionally biased region" description="Basic and acidic residues" evidence="1">
    <location>
        <begin position="348"/>
        <end position="361"/>
    </location>
</feature>
<feature type="region of interest" description="Disordered" evidence="1">
    <location>
        <begin position="180"/>
        <end position="199"/>
    </location>
</feature>
<feature type="compositionally biased region" description="Basic and acidic residues" evidence="1">
    <location>
        <begin position="1609"/>
        <end position="1630"/>
    </location>
</feature>
<feature type="compositionally biased region" description="Basic and acidic residues" evidence="1">
    <location>
        <begin position="1426"/>
        <end position="1438"/>
    </location>
</feature>
<feature type="compositionally biased region" description="Basic residues" evidence="1">
    <location>
        <begin position="399"/>
        <end position="408"/>
    </location>
</feature>
<feature type="compositionally biased region" description="Basic and acidic residues" evidence="1">
    <location>
        <begin position="1496"/>
        <end position="1508"/>
    </location>
</feature>
<evidence type="ECO:0000313" key="3">
    <source>
        <dbReference type="Proteomes" id="UP000265515"/>
    </source>
</evidence>
<feature type="compositionally biased region" description="Basic and acidic residues" evidence="1">
    <location>
        <begin position="827"/>
        <end position="836"/>
    </location>
</feature>
<feature type="compositionally biased region" description="Basic and acidic residues" evidence="1">
    <location>
        <begin position="516"/>
        <end position="537"/>
    </location>
</feature>
<feature type="compositionally biased region" description="Basic and acidic residues" evidence="1">
    <location>
        <begin position="489"/>
        <end position="503"/>
    </location>
</feature>
<feature type="compositionally biased region" description="Basic and acidic residues" evidence="1">
    <location>
        <begin position="423"/>
        <end position="433"/>
    </location>
</feature>
<feature type="compositionally biased region" description="Basic and acidic residues" evidence="1">
    <location>
        <begin position="659"/>
        <end position="668"/>
    </location>
</feature>
<feature type="compositionally biased region" description="Basic and acidic residues" evidence="1">
    <location>
        <begin position="1080"/>
        <end position="1100"/>
    </location>
</feature>
<feature type="compositionally biased region" description="Polar residues" evidence="1">
    <location>
        <begin position="1483"/>
        <end position="1494"/>
    </location>
</feature>
<dbReference type="Proteomes" id="UP000265515">
    <property type="component" value="Unassembled WGS sequence"/>
</dbReference>
<feature type="region of interest" description="Disordered" evidence="1">
    <location>
        <begin position="1265"/>
        <end position="1790"/>
    </location>
</feature>
<feature type="compositionally biased region" description="Basic and acidic residues" evidence="1">
    <location>
        <begin position="962"/>
        <end position="990"/>
    </location>
</feature>
<feature type="compositionally biased region" description="Basic and acidic residues" evidence="1">
    <location>
        <begin position="923"/>
        <end position="954"/>
    </location>
</feature>
<feature type="compositionally biased region" description="Basic and acidic residues" evidence="1">
    <location>
        <begin position="861"/>
        <end position="874"/>
    </location>
</feature>
<feature type="compositionally biased region" description="Low complexity" evidence="1">
    <location>
        <begin position="1450"/>
        <end position="1462"/>
    </location>
</feature>
<feature type="compositionally biased region" description="Basic and acidic residues" evidence="1">
    <location>
        <begin position="1308"/>
        <end position="1317"/>
    </location>
</feature>
<feature type="compositionally biased region" description="Basic and acidic residues" evidence="1">
    <location>
        <begin position="1017"/>
        <end position="1048"/>
    </location>
</feature>
<feature type="compositionally biased region" description="Basic and acidic residues" evidence="1">
    <location>
        <begin position="257"/>
        <end position="273"/>
    </location>
</feature>
<feature type="compositionally biased region" description="Basic and acidic residues" evidence="1">
    <location>
        <begin position="740"/>
        <end position="749"/>
    </location>
</feature>
<feature type="compositionally biased region" description="Basic and acidic residues" evidence="1">
    <location>
        <begin position="281"/>
        <end position="332"/>
    </location>
</feature>